<keyword evidence="2 7" id="KW-0816">Tricarboxylic acid cycle</keyword>
<feature type="binding site" evidence="7">
    <location>
        <position position="106"/>
    </location>
    <ligand>
        <name>ATP</name>
        <dbReference type="ChEBI" id="CHEBI:30616"/>
    </ligand>
</feature>
<protein>
    <recommendedName>
        <fullName evidence="7">Succinate--CoA ligase [ADP-forming] subunit beta</fullName>
        <ecNumber evidence="7">6.2.1.5</ecNumber>
    </recommendedName>
    <alternativeName>
        <fullName evidence="7">Succinyl-CoA synthetase subunit beta</fullName>
        <shortName evidence="7">SCS-beta</shortName>
    </alternativeName>
</protein>
<accession>A0A1I7IPR6</accession>
<dbReference type="NCBIfam" id="NF001913">
    <property type="entry name" value="PRK00696.1"/>
    <property type="match status" value="1"/>
</dbReference>
<evidence type="ECO:0000313" key="11">
    <source>
        <dbReference type="Proteomes" id="UP000183508"/>
    </source>
</evidence>
<dbReference type="GO" id="GO:0042709">
    <property type="term" value="C:succinate-CoA ligase complex"/>
    <property type="evidence" value="ECO:0007669"/>
    <property type="project" value="TreeGrafter"/>
</dbReference>
<evidence type="ECO:0000256" key="1">
    <source>
        <dbReference type="ARBA" id="ARBA00009182"/>
    </source>
</evidence>
<dbReference type="SUPFAM" id="SSF56059">
    <property type="entry name" value="Glutathione synthetase ATP-binding domain-like"/>
    <property type="match status" value="1"/>
</dbReference>
<keyword evidence="3 7" id="KW-0436">Ligase</keyword>
<evidence type="ECO:0000256" key="6">
    <source>
        <dbReference type="ARBA" id="ARBA00022842"/>
    </source>
</evidence>
<dbReference type="Gene3D" id="3.30.1490.20">
    <property type="entry name" value="ATP-grasp fold, A domain"/>
    <property type="match status" value="1"/>
</dbReference>
<comment type="catalytic activity">
    <reaction evidence="7">
        <text>succinate + ATP + CoA = succinyl-CoA + ADP + phosphate</text>
        <dbReference type="Rhea" id="RHEA:17661"/>
        <dbReference type="ChEBI" id="CHEBI:30031"/>
        <dbReference type="ChEBI" id="CHEBI:30616"/>
        <dbReference type="ChEBI" id="CHEBI:43474"/>
        <dbReference type="ChEBI" id="CHEBI:57287"/>
        <dbReference type="ChEBI" id="CHEBI:57292"/>
        <dbReference type="ChEBI" id="CHEBI:456216"/>
        <dbReference type="EC" id="6.2.1.5"/>
    </reaction>
</comment>
<dbReference type="FunFam" id="3.40.50.261:FF:000001">
    <property type="entry name" value="Succinate--CoA ligase [ADP-forming] subunit beta"/>
    <property type="match status" value="1"/>
</dbReference>
<sequence length="384" mass="41047">MNIHEYQAKAVLASYGVAVPQGKVAFTVEEAVEAAKELGGKAVVKAQIHAGGRGKAGGVKLAKSLQEVEQHARELLGKTLVTHQTGPEGKVVKRLLIEQLSNIQKEYYIGLVVDRNTGRVVMMASGEGGMEIEEVAAKTPEKIFRATIDPAVGLLPYQARQLAYSIGIPNELVKKAAQFMTALYHCFVDKDCSVAEINPLVVTAEGDVMALDAKLNFDDNALYRHPEILELRDLDEEDPKEIEASKYGLNYIALDGNIGCMVNGAGLAMATMDTIKYYGGEPANFLDVGGGASEEKVTEAFKIILSDPKVKGILVNIFGGIMKCDVIASGVVAAARQVGLDKPLVVRLEGTNVEQGKKILNESGLNIIAADSLADAAQRIVSLV</sequence>
<dbReference type="PIRSF" id="PIRSF001554">
    <property type="entry name" value="SucCS_beta"/>
    <property type="match status" value="1"/>
</dbReference>
<feature type="binding site" evidence="7">
    <location>
        <position position="212"/>
    </location>
    <ligand>
        <name>Mg(2+)</name>
        <dbReference type="ChEBI" id="CHEBI:18420"/>
    </ligand>
</feature>
<dbReference type="InterPro" id="IPR013650">
    <property type="entry name" value="ATP-grasp_succ-CoA_synth-type"/>
</dbReference>
<dbReference type="PROSITE" id="PS01217">
    <property type="entry name" value="SUCCINYL_COA_LIG_3"/>
    <property type="match status" value="1"/>
</dbReference>
<reference evidence="11" key="1">
    <citation type="submission" date="2016-10" db="EMBL/GenBank/DDBJ databases">
        <authorList>
            <person name="Varghese N."/>
        </authorList>
    </citation>
    <scope>NUCLEOTIDE SEQUENCE [LARGE SCALE GENOMIC DNA]</scope>
    <source>
        <strain evidence="11">DSM 17980</strain>
    </source>
</reference>
<dbReference type="InterPro" id="IPR005809">
    <property type="entry name" value="Succ_CoA_ligase-like_bsu"/>
</dbReference>
<dbReference type="GO" id="GO:0000287">
    <property type="term" value="F:magnesium ion binding"/>
    <property type="evidence" value="ECO:0007669"/>
    <property type="project" value="UniProtKB-UniRule"/>
</dbReference>
<dbReference type="OrthoDB" id="9802602at2"/>
<keyword evidence="7 8" id="KW-0067">ATP-binding</keyword>
<feature type="binding site" evidence="7">
    <location>
        <position position="198"/>
    </location>
    <ligand>
        <name>Mg(2+)</name>
        <dbReference type="ChEBI" id="CHEBI:18420"/>
    </ligand>
</feature>
<proteinExistence type="inferred from homology"/>
<keyword evidence="6 7" id="KW-0460">Magnesium</keyword>
<dbReference type="eggNOG" id="COG0045">
    <property type="taxonomic scope" value="Bacteria"/>
</dbReference>
<dbReference type="PANTHER" id="PTHR11815:SF10">
    <property type="entry name" value="SUCCINATE--COA LIGASE [GDP-FORMING] SUBUNIT BETA, MITOCHONDRIAL"/>
    <property type="match status" value="1"/>
</dbReference>
<feature type="binding site" evidence="7">
    <location>
        <position position="45"/>
    </location>
    <ligand>
        <name>ATP</name>
        <dbReference type="ChEBI" id="CHEBI:30616"/>
    </ligand>
</feature>
<dbReference type="InterPro" id="IPR011761">
    <property type="entry name" value="ATP-grasp"/>
</dbReference>
<dbReference type="Gene3D" id="3.40.50.261">
    <property type="entry name" value="Succinyl-CoA synthetase domains"/>
    <property type="match status" value="1"/>
</dbReference>
<keyword evidence="11" id="KW-1185">Reference proteome</keyword>
<comment type="function">
    <text evidence="7">Succinyl-CoA synthetase functions in the citric acid cycle (TCA), coupling the hydrolysis of succinyl-CoA to the synthesis of either ATP or GTP and thus represents the only step of substrate-level phosphorylation in the TCA. The beta subunit provides nucleotide specificity of the enzyme and binds the substrate succinate, while the binding sites for coenzyme A and phosphate are found in the alpha subunit.</text>
</comment>
<dbReference type="InterPro" id="IPR017866">
    <property type="entry name" value="Succ-CoA_synthase_bsu_CS"/>
</dbReference>
<evidence type="ECO:0000313" key="10">
    <source>
        <dbReference type="EMBL" id="SFU74884.1"/>
    </source>
</evidence>
<dbReference type="AlphaFoldDB" id="A0A1I7IPR6"/>
<evidence type="ECO:0000256" key="7">
    <source>
        <dbReference type="HAMAP-Rule" id="MF_00558"/>
    </source>
</evidence>
<evidence type="ECO:0000256" key="3">
    <source>
        <dbReference type="ARBA" id="ARBA00022598"/>
    </source>
</evidence>
<feature type="domain" description="ATP-grasp" evidence="9">
    <location>
        <begin position="9"/>
        <end position="226"/>
    </location>
</feature>
<dbReference type="Pfam" id="PF00549">
    <property type="entry name" value="Ligase_CoA"/>
    <property type="match status" value="1"/>
</dbReference>
<evidence type="ECO:0000256" key="2">
    <source>
        <dbReference type="ARBA" id="ARBA00022532"/>
    </source>
</evidence>
<dbReference type="InterPro" id="IPR016102">
    <property type="entry name" value="Succinyl-CoA_synth-like"/>
</dbReference>
<dbReference type="STRING" id="392015.SAMN05421543_10723"/>
<feature type="binding site" evidence="7">
    <location>
        <begin position="52"/>
        <end position="54"/>
    </location>
    <ligand>
        <name>ATP</name>
        <dbReference type="ChEBI" id="CHEBI:30616"/>
    </ligand>
</feature>
<evidence type="ECO:0000256" key="5">
    <source>
        <dbReference type="ARBA" id="ARBA00022741"/>
    </source>
</evidence>
<feature type="binding site" evidence="7">
    <location>
        <begin position="320"/>
        <end position="322"/>
    </location>
    <ligand>
        <name>substrate</name>
        <note>ligand shared with subunit alpha</note>
    </ligand>
</feature>
<dbReference type="Pfam" id="PF08442">
    <property type="entry name" value="ATP-grasp_2"/>
    <property type="match status" value="1"/>
</dbReference>
<keyword evidence="5 7" id="KW-0547">Nucleotide-binding</keyword>
<dbReference type="PANTHER" id="PTHR11815">
    <property type="entry name" value="SUCCINYL-COA SYNTHETASE BETA CHAIN"/>
    <property type="match status" value="1"/>
</dbReference>
<dbReference type="HAMAP" id="MF_00558">
    <property type="entry name" value="Succ_CoA_beta"/>
    <property type="match status" value="1"/>
</dbReference>
<dbReference type="GO" id="GO:0004775">
    <property type="term" value="F:succinate-CoA ligase (ADP-forming) activity"/>
    <property type="evidence" value="ECO:0007669"/>
    <property type="project" value="UniProtKB-UniRule"/>
</dbReference>
<dbReference type="Proteomes" id="UP000183508">
    <property type="component" value="Unassembled WGS sequence"/>
</dbReference>
<gene>
    <name evidence="7" type="primary">sucC</name>
    <name evidence="10" type="ORF">SAMN05421543_10723</name>
</gene>
<dbReference type="UniPathway" id="UPA00223">
    <property type="reaction ID" value="UER00999"/>
</dbReference>
<keyword evidence="4 7" id="KW-0479">Metal-binding</keyword>
<dbReference type="NCBIfam" id="TIGR01016">
    <property type="entry name" value="sucCoAbeta"/>
    <property type="match status" value="1"/>
</dbReference>
<evidence type="ECO:0000259" key="9">
    <source>
        <dbReference type="PROSITE" id="PS50975"/>
    </source>
</evidence>
<comment type="catalytic activity">
    <reaction evidence="7">
        <text>GTP + succinate + CoA = succinyl-CoA + GDP + phosphate</text>
        <dbReference type="Rhea" id="RHEA:22120"/>
        <dbReference type="ChEBI" id="CHEBI:30031"/>
        <dbReference type="ChEBI" id="CHEBI:37565"/>
        <dbReference type="ChEBI" id="CHEBI:43474"/>
        <dbReference type="ChEBI" id="CHEBI:57287"/>
        <dbReference type="ChEBI" id="CHEBI:57292"/>
        <dbReference type="ChEBI" id="CHEBI:58189"/>
    </reaction>
</comment>
<comment type="subunit">
    <text evidence="7">Heterotetramer of two alpha and two beta subunits.</text>
</comment>
<feature type="binding site" evidence="7">
    <location>
        <position position="98"/>
    </location>
    <ligand>
        <name>ATP</name>
        <dbReference type="ChEBI" id="CHEBI:30616"/>
    </ligand>
</feature>
<dbReference type="GO" id="GO:0005829">
    <property type="term" value="C:cytosol"/>
    <property type="evidence" value="ECO:0007669"/>
    <property type="project" value="TreeGrafter"/>
</dbReference>
<comment type="cofactor">
    <cofactor evidence="7">
        <name>Mg(2+)</name>
        <dbReference type="ChEBI" id="CHEBI:18420"/>
    </cofactor>
    <text evidence="7">Binds 1 Mg(2+) ion per subunit.</text>
</comment>
<feature type="binding site" evidence="7">
    <location>
        <position position="263"/>
    </location>
    <ligand>
        <name>substrate</name>
        <note>ligand shared with subunit alpha</note>
    </ligand>
</feature>
<dbReference type="GO" id="GO:0004776">
    <property type="term" value="F:succinate-CoA ligase (GDP-forming) activity"/>
    <property type="evidence" value="ECO:0007669"/>
    <property type="project" value="RHEA"/>
</dbReference>
<comment type="pathway">
    <text evidence="7">Carbohydrate metabolism; tricarboxylic acid cycle; succinate from succinyl-CoA (ligase route): step 1/1.</text>
</comment>
<evidence type="ECO:0000256" key="4">
    <source>
        <dbReference type="ARBA" id="ARBA00022723"/>
    </source>
</evidence>
<dbReference type="InterPro" id="IPR013815">
    <property type="entry name" value="ATP_grasp_subdomain_1"/>
</dbReference>
<dbReference type="GO" id="GO:0005524">
    <property type="term" value="F:ATP binding"/>
    <property type="evidence" value="ECO:0007669"/>
    <property type="project" value="UniProtKB-UniRule"/>
</dbReference>
<feature type="binding site" evidence="7">
    <location>
        <position position="101"/>
    </location>
    <ligand>
        <name>ATP</name>
        <dbReference type="ChEBI" id="CHEBI:30616"/>
    </ligand>
</feature>
<dbReference type="SUPFAM" id="SSF52210">
    <property type="entry name" value="Succinyl-CoA synthetase domains"/>
    <property type="match status" value="1"/>
</dbReference>
<dbReference type="Gene3D" id="3.30.470.20">
    <property type="entry name" value="ATP-grasp fold, B domain"/>
    <property type="match status" value="1"/>
</dbReference>
<dbReference type="EC" id="6.2.1.5" evidence="7"/>
<dbReference type="FunFam" id="3.30.470.20:FF:000002">
    <property type="entry name" value="Succinate--CoA ligase [ADP-forming] subunit beta"/>
    <property type="match status" value="1"/>
</dbReference>
<dbReference type="FunFam" id="3.30.1490.20:FF:000002">
    <property type="entry name" value="Succinate--CoA ligase [ADP-forming] subunit beta"/>
    <property type="match status" value="1"/>
</dbReference>
<dbReference type="PROSITE" id="PS50975">
    <property type="entry name" value="ATP_GRASP"/>
    <property type="match status" value="1"/>
</dbReference>
<dbReference type="RefSeq" id="WP_074951295.1">
    <property type="nucleotide sequence ID" value="NZ_FPBV01000007.1"/>
</dbReference>
<dbReference type="GO" id="GO:0006099">
    <property type="term" value="P:tricarboxylic acid cycle"/>
    <property type="evidence" value="ECO:0007669"/>
    <property type="project" value="UniProtKB-UniRule"/>
</dbReference>
<organism evidence="10 11">
    <name type="scientific">Alicyclobacillus macrosporangiidus</name>
    <dbReference type="NCBI Taxonomy" id="392015"/>
    <lineage>
        <taxon>Bacteria</taxon>
        <taxon>Bacillati</taxon>
        <taxon>Bacillota</taxon>
        <taxon>Bacilli</taxon>
        <taxon>Bacillales</taxon>
        <taxon>Alicyclobacillaceae</taxon>
        <taxon>Alicyclobacillus</taxon>
    </lineage>
</organism>
<dbReference type="EMBL" id="FPBV01000007">
    <property type="protein sequence ID" value="SFU74884.1"/>
    <property type="molecule type" value="Genomic_DNA"/>
</dbReference>
<dbReference type="GO" id="GO:0006104">
    <property type="term" value="P:succinyl-CoA metabolic process"/>
    <property type="evidence" value="ECO:0007669"/>
    <property type="project" value="TreeGrafter"/>
</dbReference>
<comment type="similarity">
    <text evidence="1 7">Belongs to the succinate/malate CoA ligase beta subunit family.</text>
</comment>
<name>A0A1I7IPR6_9BACL</name>
<evidence type="ECO:0000256" key="8">
    <source>
        <dbReference type="PROSITE-ProRule" id="PRU00409"/>
    </source>
</evidence>
<dbReference type="InterPro" id="IPR005811">
    <property type="entry name" value="SUCC_ACL_C"/>
</dbReference>